<dbReference type="Proteomes" id="UP000240830">
    <property type="component" value="Unassembled WGS sequence"/>
</dbReference>
<name>A0A2H9TH22_9FUNG</name>
<evidence type="ECO:0000313" key="2">
    <source>
        <dbReference type="EMBL" id="PJF17067.1"/>
    </source>
</evidence>
<organism evidence="2 3">
    <name type="scientific">Paramicrosporidium saccamoebae</name>
    <dbReference type="NCBI Taxonomy" id="1246581"/>
    <lineage>
        <taxon>Eukaryota</taxon>
        <taxon>Fungi</taxon>
        <taxon>Fungi incertae sedis</taxon>
        <taxon>Cryptomycota</taxon>
        <taxon>Cryptomycota incertae sedis</taxon>
        <taxon>Paramicrosporidium</taxon>
    </lineage>
</organism>
<accession>A0A2H9TH22</accession>
<reference evidence="2 3" key="1">
    <citation type="submission" date="2016-10" db="EMBL/GenBank/DDBJ databases">
        <title>The genome of Paramicrosporidium saccamoebae is the missing link in understanding Cryptomycota and Microsporidia evolution.</title>
        <authorList>
            <person name="Quandt C.A."/>
            <person name="Beaudet D."/>
            <person name="Corsaro D."/>
            <person name="Michel R."/>
            <person name="Corradi N."/>
            <person name="James T."/>
        </authorList>
    </citation>
    <scope>NUCLEOTIDE SEQUENCE [LARGE SCALE GENOMIC DNA]</scope>
    <source>
        <strain evidence="2 3">KSL3</strain>
    </source>
</reference>
<evidence type="ECO:0000313" key="3">
    <source>
        <dbReference type="Proteomes" id="UP000240830"/>
    </source>
</evidence>
<dbReference type="AlphaFoldDB" id="A0A2H9TH22"/>
<evidence type="ECO:0000256" key="1">
    <source>
        <dbReference type="SAM" id="SignalP"/>
    </source>
</evidence>
<keyword evidence="1" id="KW-0732">Signal</keyword>
<comment type="caution">
    <text evidence="2">The sequence shown here is derived from an EMBL/GenBank/DDBJ whole genome shotgun (WGS) entry which is preliminary data.</text>
</comment>
<dbReference type="EMBL" id="MTSL01000191">
    <property type="protein sequence ID" value="PJF17067.1"/>
    <property type="molecule type" value="Genomic_DNA"/>
</dbReference>
<feature type="signal peptide" evidence="1">
    <location>
        <begin position="1"/>
        <end position="19"/>
    </location>
</feature>
<gene>
    <name evidence="2" type="ORF">PSACC_03132</name>
</gene>
<feature type="chain" id="PRO_5014191548" evidence="1">
    <location>
        <begin position="20"/>
        <end position="629"/>
    </location>
</feature>
<keyword evidence="3" id="KW-1185">Reference proteome</keyword>
<sequence length="629" mass="69087">MKIDITLLLAFIAIGAVAADPDCTQPDNIVAAKLAGTDAEFAEYRSCSMTGTLIWDFATRIHKLPSGDPKFDRLGKLLAQGNCSLRPDLAMVKIGDIAKQYWEVCFTKAIGDKLRGDSADGSLTWINLHRRALAEFMRDLGRPQSVFDPQINTIETLTPHLLQYQAARGSKTPVWKPRASSFLAMAIDHKTPQMHRALLALSDAGVKQIETALDVIEDVQHKSGVGHALIAMIVMSTNNITDEFAVSRINAILHKIRANSGQSNDLKEVKRMIKHFSNQAPPFALRMLELIGNPKLSISGDLSRVSTQSMPGAPHYSSNNSIQSSLVSAALKFHTDPLASDLGAAIGGFEYLESELNGTIGTAVQDLDTYKPEGENEKEKGPEEIGEEIKELLETITNMLPAETMALFGKIFDVSIKLFEAQDKPDQQKMANLKGERSAAVKEAIPSFIDFAKDAPLEEYFSIAGKLYELNSSLLEATGHKKEVEYDAKISEFISDCNSECRGELIEPHTKQVSYFVEKAGEVYKQVYKQAKDLLGRMKSIAEQPESDHRNGQAVKTLTPGILALIDYLGSQGVEFEKKSTLNVKNCVLAKIELKKAEIARSKNGQGNEEVEAKRVEVLENCAPSEGAY</sequence>
<protein>
    <submittedName>
        <fullName evidence="2">Uncharacterized protein</fullName>
    </submittedName>
</protein>
<proteinExistence type="predicted"/>